<dbReference type="Proteomes" id="UP000192448">
    <property type="component" value="Unassembled WGS sequence"/>
</dbReference>
<dbReference type="AlphaFoldDB" id="A0A1X0AZ18"/>
<accession>A0A1X0AZ18</accession>
<evidence type="ECO:0000313" key="2">
    <source>
        <dbReference type="EMBL" id="ORA35263.1"/>
    </source>
</evidence>
<sequence length="110" mass="11153">MTDSHRKLTGFKYAATLVGALAVVALAPATAHALPVNNNEGGGCHYTDKDGYDIPIDEGQDVFVDGKIVSCRGGSIVVTTAPASSGGTIKPSNPSKIAVIGTLPSVTATR</sequence>
<feature type="signal peptide" evidence="1">
    <location>
        <begin position="1"/>
        <end position="33"/>
    </location>
</feature>
<keyword evidence="3" id="KW-1185">Reference proteome</keyword>
<dbReference type="OrthoDB" id="4731409at2"/>
<gene>
    <name evidence="2" type="ORF">BST13_14225</name>
</gene>
<keyword evidence="1" id="KW-0732">Signal</keyword>
<dbReference type="RefSeq" id="WP_083164681.1">
    <property type="nucleotide sequence ID" value="NZ_MVHF01000012.1"/>
</dbReference>
<proteinExistence type="predicted"/>
<evidence type="ECO:0000313" key="3">
    <source>
        <dbReference type="Proteomes" id="UP000192448"/>
    </source>
</evidence>
<feature type="chain" id="PRO_5010879274" evidence="1">
    <location>
        <begin position="34"/>
        <end position="110"/>
    </location>
</feature>
<comment type="caution">
    <text evidence="2">The sequence shown here is derived from an EMBL/GenBank/DDBJ whole genome shotgun (WGS) entry which is preliminary data.</text>
</comment>
<organism evidence="2 3">
    <name type="scientific">Mycobacterium aquaticum</name>
    <dbReference type="NCBI Taxonomy" id="1927124"/>
    <lineage>
        <taxon>Bacteria</taxon>
        <taxon>Bacillati</taxon>
        <taxon>Actinomycetota</taxon>
        <taxon>Actinomycetes</taxon>
        <taxon>Mycobacteriales</taxon>
        <taxon>Mycobacteriaceae</taxon>
        <taxon>Mycobacterium</taxon>
    </lineage>
</organism>
<dbReference type="STRING" id="1927124.BST13_14225"/>
<dbReference type="EMBL" id="MVHF01000012">
    <property type="protein sequence ID" value="ORA35263.1"/>
    <property type="molecule type" value="Genomic_DNA"/>
</dbReference>
<reference evidence="2 3" key="1">
    <citation type="submission" date="2017-02" db="EMBL/GenBank/DDBJ databases">
        <title>The new phylogeny of genus Mycobacterium.</title>
        <authorList>
            <person name="Tortoli E."/>
            <person name="Trovato A."/>
            <person name="Cirillo D.M."/>
        </authorList>
    </citation>
    <scope>NUCLEOTIDE SEQUENCE [LARGE SCALE GENOMIC DNA]</scope>
    <source>
        <strain evidence="2 3">RW6</strain>
    </source>
</reference>
<protein>
    <submittedName>
        <fullName evidence="2">Uncharacterized protein</fullName>
    </submittedName>
</protein>
<evidence type="ECO:0000256" key="1">
    <source>
        <dbReference type="SAM" id="SignalP"/>
    </source>
</evidence>
<name>A0A1X0AZ18_9MYCO</name>